<proteinExistence type="predicted"/>
<feature type="domain" description="HTH rpiR-type" evidence="4">
    <location>
        <begin position="1"/>
        <end position="77"/>
    </location>
</feature>
<comment type="caution">
    <text evidence="7">The sequence shown here is derived from an EMBL/GenBank/DDBJ whole genome shotgun (WGS) entry which is preliminary data.</text>
</comment>
<dbReference type="Pfam" id="PF01418">
    <property type="entry name" value="HTH_6"/>
    <property type="match status" value="1"/>
</dbReference>
<dbReference type="Gene3D" id="1.10.10.10">
    <property type="entry name" value="Winged helix-like DNA-binding domain superfamily/Winged helix DNA-binding domain"/>
    <property type="match status" value="1"/>
</dbReference>
<dbReference type="PANTHER" id="PTHR30514">
    <property type="entry name" value="GLUCOKINASE"/>
    <property type="match status" value="1"/>
</dbReference>
<dbReference type="SUPFAM" id="SSF46689">
    <property type="entry name" value="Homeodomain-like"/>
    <property type="match status" value="1"/>
</dbReference>
<feature type="domain" description="SIS" evidence="5">
    <location>
        <begin position="106"/>
        <end position="249"/>
    </location>
</feature>
<dbReference type="GO" id="GO:1901135">
    <property type="term" value="P:carbohydrate derivative metabolic process"/>
    <property type="evidence" value="ECO:0007669"/>
    <property type="project" value="InterPro"/>
</dbReference>
<evidence type="ECO:0000256" key="3">
    <source>
        <dbReference type="ARBA" id="ARBA00023163"/>
    </source>
</evidence>
<dbReference type="Gene3D" id="3.40.50.10490">
    <property type="entry name" value="Glucose-6-phosphate isomerase like protein, domain 1"/>
    <property type="match status" value="1"/>
</dbReference>
<evidence type="ECO:0000313" key="8">
    <source>
        <dbReference type="Proteomes" id="UP000238081"/>
    </source>
</evidence>
<evidence type="ECO:0000256" key="2">
    <source>
        <dbReference type="ARBA" id="ARBA00023125"/>
    </source>
</evidence>
<dbReference type="GO" id="GO:0003700">
    <property type="term" value="F:DNA-binding transcription factor activity"/>
    <property type="evidence" value="ECO:0007669"/>
    <property type="project" value="InterPro"/>
</dbReference>
<dbReference type="InterPro" id="IPR001347">
    <property type="entry name" value="SIS_dom"/>
</dbReference>
<dbReference type="CDD" id="cd05013">
    <property type="entry name" value="SIS_RpiR"/>
    <property type="match status" value="1"/>
</dbReference>
<reference evidence="7 8" key="1">
    <citation type="submission" date="2016-01" db="EMBL/GenBank/DDBJ databases">
        <title>Characterization of the Clostridium difficile lineages that are prevalent in Hong Kong and China.</title>
        <authorList>
            <person name="Kwok J.S.-L."/>
            <person name="Lam W.-Y."/>
            <person name="Ip M."/>
            <person name="Chan T.-F."/>
            <person name="Hawkey P.M."/>
            <person name="Tsui S.K.-W."/>
        </authorList>
    </citation>
    <scope>NUCLEOTIDE SEQUENCE [LARGE SCALE GENOMIC DNA]</scope>
    <source>
        <strain evidence="7 8">300064</strain>
    </source>
</reference>
<keyword evidence="2" id="KW-0238">DNA-binding</keyword>
<evidence type="ECO:0000256" key="1">
    <source>
        <dbReference type="ARBA" id="ARBA00023015"/>
    </source>
</evidence>
<dbReference type="PROSITE" id="PS51464">
    <property type="entry name" value="SIS"/>
    <property type="match status" value="1"/>
</dbReference>
<dbReference type="SUPFAM" id="SSF53697">
    <property type="entry name" value="SIS domain"/>
    <property type="match status" value="1"/>
</dbReference>
<dbReference type="InterPro" id="IPR035472">
    <property type="entry name" value="RpiR-like_SIS"/>
</dbReference>
<dbReference type="Proteomes" id="UP000321089">
    <property type="component" value="Unassembled WGS sequence"/>
</dbReference>
<evidence type="ECO:0000259" key="4">
    <source>
        <dbReference type="PROSITE" id="PS51071"/>
    </source>
</evidence>
<sequence length="255" mass="29612">MRLDELVNQYYNQLNENDIYIWNYISSHKKECEKLAIDQLAYKCNVSRTTILRFAQKLSLKGYGELKVYLKLDNQMTKENTNNVNFLCNSYNDLMKSMSERDCTEIFEAFDNAKNLYVFGSGMVQSSIKKEIKRIFLLGKKIFYDISGYDEAKAIVKMTTQDDLCIVISVSGENAFTIDFTKELKIRNVKTISITKSKDNSLARLCDHNLYVSTPIIDGVSDKFKYESVTSYFMLIEILFLKYMEHKSAVSKKED</sequence>
<reference evidence="6 9" key="2">
    <citation type="submission" date="2019-07" db="EMBL/GenBank/DDBJ databases">
        <title>Whole genome shotgun sequence of Clostridium butyricum NBRC 3858.</title>
        <authorList>
            <person name="Hosoyama A."/>
            <person name="Uohara A."/>
            <person name="Ohji S."/>
            <person name="Ichikawa N."/>
        </authorList>
    </citation>
    <scope>NUCLEOTIDE SEQUENCE [LARGE SCALE GENOMIC DNA]</scope>
    <source>
        <strain evidence="6 9">NBRC 3858</strain>
    </source>
</reference>
<accession>A0A2S7F5H8</accession>
<dbReference type="InterPro" id="IPR046348">
    <property type="entry name" value="SIS_dom_sf"/>
</dbReference>
<evidence type="ECO:0000313" key="9">
    <source>
        <dbReference type="Proteomes" id="UP000321089"/>
    </source>
</evidence>
<dbReference type="InterPro" id="IPR036388">
    <property type="entry name" value="WH-like_DNA-bd_sf"/>
</dbReference>
<gene>
    <name evidence="7" type="ORF">AWN73_05980</name>
    <name evidence="6" type="ORF">CBU02nite_39350</name>
</gene>
<dbReference type="RefSeq" id="WP_003413706.1">
    <property type="nucleotide sequence ID" value="NZ_BKBB01000019.1"/>
</dbReference>
<keyword evidence="1" id="KW-0805">Transcription regulation</keyword>
<dbReference type="PROSITE" id="PS51071">
    <property type="entry name" value="HTH_RPIR"/>
    <property type="match status" value="1"/>
</dbReference>
<dbReference type="InterPro" id="IPR000281">
    <property type="entry name" value="HTH_RpiR"/>
</dbReference>
<evidence type="ECO:0000259" key="5">
    <source>
        <dbReference type="PROSITE" id="PS51464"/>
    </source>
</evidence>
<dbReference type="InterPro" id="IPR009057">
    <property type="entry name" value="Homeodomain-like_sf"/>
</dbReference>
<dbReference type="Proteomes" id="UP000238081">
    <property type="component" value="Unassembled WGS sequence"/>
</dbReference>
<dbReference type="AlphaFoldDB" id="A0A2S7F5H8"/>
<evidence type="ECO:0000313" key="7">
    <source>
        <dbReference type="EMBL" id="PPV12080.1"/>
    </source>
</evidence>
<dbReference type="GO" id="GO:0097367">
    <property type="term" value="F:carbohydrate derivative binding"/>
    <property type="evidence" value="ECO:0007669"/>
    <property type="project" value="InterPro"/>
</dbReference>
<name>A0A2S7F5H8_CLOBU</name>
<dbReference type="PANTHER" id="PTHR30514:SF1">
    <property type="entry name" value="HTH-TYPE TRANSCRIPTIONAL REGULATOR HEXR-RELATED"/>
    <property type="match status" value="1"/>
</dbReference>
<dbReference type="InterPro" id="IPR047640">
    <property type="entry name" value="RpiR-like"/>
</dbReference>
<protein>
    <submittedName>
        <fullName evidence="7">RpiR family transcriptional regulator</fullName>
    </submittedName>
</protein>
<organism evidence="7 8">
    <name type="scientific">Clostridium butyricum</name>
    <dbReference type="NCBI Taxonomy" id="1492"/>
    <lineage>
        <taxon>Bacteria</taxon>
        <taxon>Bacillati</taxon>
        <taxon>Bacillota</taxon>
        <taxon>Clostridia</taxon>
        <taxon>Eubacteriales</taxon>
        <taxon>Clostridiaceae</taxon>
        <taxon>Clostridium</taxon>
    </lineage>
</organism>
<dbReference type="Pfam" id="PF01380">
    <property type="entry name" value="SIS"/>
    <property type="match status" value="1"/>
</dbReference>
<dbReference type="EMBL" id="BKBC01000115">
    <property type="protein sequence ID" value="GEQ23429.1"/>
    <property type="molecule type" value="Genomic_DNA"/>
</dbReference>
<dbReference type="GO" id="GO:0003677">
    <property type="term" value="F:DNA binding"/>
    <property type="evidence" value="ECO:0007669"/>
    <property type="project" value="UniProtKB-KW"/>
</dbReference>
<evidence type="ECO:0000313" key="6">
    <source>
        <dbReference type="EMBL" id="GEQ23429.1"/>
    </source>
</evidence>
<dbReference type="EMBL" id="LRDH01000162">
    <property type="protein sequence ID" value="PPV12080.1"/>
    <property type="molecule type" value="Genomic_DNA"/>
</dbReference>
<keyword evidence="3" id="KW-0804">Transcription</keyword>